<dbReference type="EMBL" id="CP002551">
    <property type="protein sequence ID" value="ADZ09863.1"/>
    <property type="molecule type" value="Genomic_DNA"/>
</dbReference>
<reference evidence="2" key="1">
    <citation type="submission" date="2011-02" db="EMBL/GenBank/DDBJ databases">
        <title>Complete sequence of Methanobacterium sp. AL-21.</title>
        <authorList>
            <consortium name="US DOE Joint Genome Institute"/>
            <person name="Lucas S."/>
            <person name="Copeland A."/>
            <person name="Lapidus A."/>
            <person name="Cheng J.-F."/>
            <person name="Goodwin L."/>
            <person name="Pitluck S."/>
            <person name="Chertkov O."/>
            <person name="Detter J.C."/>
            <person name="Han C."/>
            <person name="Tapia R."/>
            <person name="Land M."/>
            <person name="Hauser L."/>
            <person name="Kyrpides N."/>
            <person name="Ivanova N."/>
            <person name="Mikhailova N."/>
            <person name="Pagani I."/>
            <person name="Cadillo-Quiroz H."/>
            <person name="Imachi H."/>
            <person name="Zinder S."/>
            <person name="Liu W."/>
            <person name="Woyke T."/>
        </authorList>
    </citation>
    <scope>NUCLEOTIDE SEQUENCE [LARGE SCALE GENOMIC DNA]</scope>
    <source>
        <strain evidence="2">AL-21</strain>
    </source>
</reference>
<dbReference type="OrthoDB" id="382016at2157"/>
<dbReference type="AlphaFoldDB" id="F0T9B2"/>
<dbReference type="RefSeq" id="WP_013645214.1">
    <property type="nucleotide sequence ID" value="NC_015216.1"/>
</dbReference>
<evidence type="ECO:0000313" key="1">
    <source>
        <dbReference type="EMBL" id="ADZ09863.1"/>
    </source>
</evidence>
<reference evidence="1 2" key="2">
    <citation type="journal article" date="2014" name="Int. J. Syst. Evol. Microbiol.">
        <title>Methanobacterium paludis sp. nov. and a novel strain of Methanobacterium lacus isolated from northern peatlands.</title>
        <authorList>
            <person name="Cadillo-Quiroz H."/>
            <person name="Brauer S.L."/>
            <person name="Goodson N."/>
            <person name="Yavitt J.B."/>
            <person name="Zinder S.H."/>
        </authorList>
    </citation>
    <scope>NUCLEOTIDE SEQUENCE [LARGE SCALE GENOMIC DNA]</scope>
    <source>
        <strain evidence="1 2">AL-21</strain>
    </source>
</reference>
<dbReference type="GeneID" id="10278094"/>
<accession>F0T9B2</accession>
<keyword evidence="2" id="KW-1185">Reference proteome</keyword>
<dbReference type="Proteomes" id="UP000007490">
    <property type="component" value="Chromosome"/>
</dbReference>
<sequence>MSNFKNLKKVIETNVESVHKDFKLQPSEIGKPSTKTDLNKVDVSKVPKEQRDKLDSYIQQWENPSKWYECRIQGLEWFLSIAQKNNVSPENIEFVIEENSQKKPRLTPMLKSMEVSSQIIPKTDDMDRLRKFLKLYPKYRIRVENGENVVDMAISIIKSYVEKEERRNLGLDNKI</sequence>
<proteinExistence type="predicted"/>
<name>F0T9B2_METLA</name>
<dbReference type="HOGENOM" id="CLU_1529243_0_0_2"/>
<protein>
    <submittedName>
        <fullName evidence="1">Uncharacterized protein</fullName>
    </submittedName>
</protein>
<evidence type="ECO:0000313" key="2">
    <source>
        <dbReference type="Proteomes" id="UP000007490"/>
    </source>
</evidence>
<dbReference type="KEGG" id="mel:Metbo_1637"/>
<gene>
    <name evidence="1" type="ordered locus">Metbo_1637</name>
</gene>
<organism evidence="1 2">
    <name type="scientific">Methanobacterium lacus (strain AL-21)</name>
    <dbReference type="NCBI Taxonomy" id="877455"/>
    <lineage>
        <taxon>Archaea</taxon>
        <taxon>Methanobacteriati</taxon>
        <taxon>Methanobacteriota</taxon>
        <taxon>Methanomada group</taxon>
        <taxon>Methanobacteria</taxon>
        <taxon>Methanobacteriales</taxon>
        <taxon>Methanobacteriaceae</taxon>
        <taxon>Methanobacterium</taxon>
    </lineage>
</organism>